<sequence length="51" mass="5767">AGNAKNAIKKDFSLSEQFPTNFPWTFLRSFSHPRRTLDPAGLLYPPLSAYP</sequence>
<name>A0A834HLD2_RHYFE</name>
<feature type="non-terminal residue" evidence="2">
    <location>
        <position position="1"/>
    </location>
</feature>
<dbReference type="Proteomes" id="UP000625711">
    <property type="component" value="Unassembled WGS sequence"/>
</dbReference>
<dbReference type="AlphaFoldDB" id="A0A834HLD2"/>
<dbReference type="EMBL" id="JAACXV010022028">
    <property type="protein sequence ID" value="KAF7263358.1"/>
    <property type="molecule type" value="Genomic_DNA"/>
</dbReference>
<evidence type="ECO:0000313" key="3">
    <source>
        <dbReference type="Proteomes" id="UP000625711"/>
    </source>
</evidence>
<gene>
    <name evidence="2" type="ORF">GWI33_002734</name>
    <name evidence="1" type="ORF">GWI33_003079</name>
</gene>
<organism evidence="2 3">
    <name type="scientific">Rhynchophorus ferrugineus</name>
    <name type="common">Red palm weevil</name>
    <name type="synonym">Curculio ferrugineus</name>
    <dbReference type="NCBI Taxonomy" id="354439"/>
    <lineage>
        <taxon>Eukaryota</taxon>
        <taxon>Metazoa</taxon>
        <taxon>Ecdysozoa</taxon>
        <taxon>Arthropoda</taxon>
        <taxon>Hexapoda</taxon>
        <taxon>Insecta</taxon>
        <taxon>Pterygota</taxon>
        <taxon>Neoptera</taxon>
        <taxon>Endopterygota</taxon>
        <taxon>Coleoptera</taxon>
        <taxon>Polyphaga</taxon>
        <taxon>Cucujiformia</taxon>
        <taxon>Curculionidae</taxon>
        <taxon>Dryophthorinae</taxon>
        <taxon>Rhynchophorus</taxon>
    </lineage>
</organism>
<accession>A0A834HLD2</accession>
<proteinExistence type="predicted"/>
<protein>
    <submittedName>
        <fullName evidence="2">Uncharacterized protein</fullName>
    </submittedName>
</protein>
<evidence type="ECO:0000313" key="2">
    <source>
        <dbReference type="EMBL" id="KAF7263358.1"/>
    </source>
</evidence>
<reference evidence="2" key="1">
    <citation type="submission" date="2020-08" db="EMBL/GenBank/DDBJ databases">
        <title>Genome sequencing and assembly of the red palm weevil Rhynchophorus ferrugineus.</title>
        <authorList>
            <person name="Dias G.B."/>
            <person name="Bergman C.M."/>
            <person name="Manee M."/>
        </authorList>
    </citation>
    <scope>NUCLEOTIDE SEQUENCE</scope>
    <source>
        <strain evidence="2">AA-2017</strain>
        <tissue evidence="2">Whole larva</tissue>
    </source>
</reference>
<dbReference type="EMBL" id="JAACXV010022366">
    <property type="protein sequence ID" value="KAF7263302.1"/>
    <property type="molecule type" value="Genomic_DNA"/>
</dbReference>
<comment type="caution">
    <text evidence="2">The sequence shown here is derived from an EMBL/GenBank/DDBJ whole genome shotgun (WGS) entry which is preliminary data.</text>
</comment>
<keyword evidence="3" id="KW-1185">Reference proteome</keyword>
<evidence type="ECO:0000313" key="1">
    <source>
        <dbReference type="EMBL" id="KAF7263302.1"/>
    </source>
</evidence>